<protein>
    <submittedName>
        <fullName evidence="2">Uncharacterized protein</fullName>
    </submittedName>
</protein>
<evidence type="ECO:0000256" key="1">
    <source>
        <dbReference type="SAM" id="Phobius"/>
    </source>
</evidence>
<accession>A0A2T7PPS9</accession>
<keyword evidence="3" id="KW-1185">Reference proteome</keyword>
<dbReference type="AlphaFoldDB" id="A0A2T7PPS9"/>
<name>A0A2T7PPS9_POMCA</name>
<keyword evidence="1" id="KW-0812">Transmembrane</keyword>
<keyword evidence="1" id="KW-1133">Transmembrane helix</keyword>
<keyword evidence="1" id="KW-0472">Membrane</keyword>
<reference evidence="2 3" key="1">
    <citation type="submission" date="2018-04" db="EMBL/GenBank/DDBJ databases">
        <title>The genome of golden apple snail Pomacea canaliculata provides insight into stress tolerance and invasive adaptation.</title>
        <authorList>
            <person name="Liu C."/>
            <person name="Liu B."/>
            <person name="Ren Y."/>
            <person name="Zhang Y."/>
            <person name="Wang H."/>
            <person name="Li S."/>
            <person name="Jiang F."/>
            <person name="Yin L."/>
            <person name="Zhang G."/>
            <person name="Qian W."/>
            <person name="Fan W."/>
        </authorList>
    </citation>
    <scope>NUCLEOTIDE SEQUENCE [LARGE SCALE GENOMIC DNA]</scope>
    <source>
        <strain evidence="2">SZHN2017</strain>
        <tissue evidence="2">Muscle</tissue>
    </source>
</reference>
<evidence type="ECO:0000313" key="3">
    <source>
        <dbReference type="Proteomes" id="UP000245119"/>
    </source>
</evidence>
<feature type="transmembrane region" description="Helical" evidence="1">
    <location>
        <begin position="20"/>
        <end position="38"/>
    </location>
</feature>
<dbReference type="Proteomes" id="UP000245119">
    <property type="component" value="Linkage Group LG2"/>
</dbReference>
<proteinExistence type="predicted"/>
<organism evidence="2 3">
    <name type="scientific">Pomacea canaliculata</name>
    <name type="common">Golden apple snail</name>
    <dbReference type="NCBI Taxonomy" id="400727"/>
    <lineage>
        <taxon>Eukaryota</taxon>
        <taxon>Metazoa</taxon>
        <taxon>Spiralia</taxon>
        <taxon>Lophotrochozoa</taxon>
        <taxon>Mollusca</taxon>
        <taxon>Gastropoda</taxon>
        <taxon>Caenogastropoda</taxon>
        <taxon>Architaenioglossa</taxon>
        <taxon>Ampullarioidea</taxon>
        <taxon>Ampullariidae</taxon>
        <taxon>Pomacea</taxon>
    </lineage>
</organism>
<dbReference type="OrthoDB" id="6262629at2759"/>
<comment type="caution">
    <text evidence="2">The sequence shown here is derived from an EMBL/GenBank/DDBJ whole genome shotgun (WGS) entry which is preliminary data.</text>
</comment>
<dbReference type="EMBL" id="PZQS01000002">
    <property type="protein sequence ID" value="PVD35415.1"/>
    <property type="molecule type" value="Genomic_DNA"/>
</dbReference>
<gene>
    <name evidence="2" type="ORF">C0Q70_02377</name>
</gene>
<evidence type="ECO:0000313" key="2">
    <source>
        <dbReference type="EMBL" id="PVD35415.1"/>
    </source>
</evidence>
<sequence>MAASLDELVLRVGGCGRFQVLLLILVLSPIPMAVWSMLHMVFGSVEPDWWCGPHAGSLNESRRPTTKISEEGLESLDTSQVLDRRNCSARRDPTCDVIVFEAGN</sequence>